<feature type="signal peptide" evidence="10">
    <location>
        <begin position="1"/>
        <end position="25"/>
    </location>
</feature>
<keyword evidence="6 9" id="KW-0472">Membrane</keyword>
<accession>A0ABD1FZ22</accession>
<protein>
    <recommendedName>
        <fullName evidence="13">Nuclear envelope integral membrane protein 1</fullName>
    </recommendedName>
</protein>
<evidence type="ECO:0000256" key="7">
    <source>
        <dbReference type="ARBA" id="ARBA00023242"/>
    </source>
</evidence>
<evidence type="ECO:0000313" key="12">
    <source>
        <dbReference type="Proteomes" id="UP001567538"/>
    </source>
</evidence>
<feature type="transmembrane region" description="Helical" evidence="9">
    <location>
        <begin position="184"/>
        <end position="204"/>
    </location>
</feature>
<evidence type="ECO:0000256" key="3">
    <source>
        <dbReference type="ARBA" id="ARBA00022692"/>
    </source>
</evidence>
<dbReference type="EMBL" id="JBEAFC010000011">
    <property type="protein sequence ID" value="KAL1537072.1"/>
    <property type="molecule type" value="Genomic_DNA"/>
</dbReference>
<dbReference type="Proteomes" id="UP001567538">
    <property type="component" value="Unassembled WGS sequence"/>
</dbReference>
<feature type="transmembrane region" description="Helical" evidence="9">
    <location>
        <begin position="159"/>
        <end position="179"/>
    </location>
</feature>
<evidence type="ECO:0000256" key="8">
    <source>
        <dbReference type="SAM" id="MobiDB-lite"/>
    </source>
</evidence>
<keyword evidence="4 10" id="KW-0732">Signal</keyword>
<dbReference type="Pfam" id="PF10225">
    <property type="entry name" value="NEMP"/>
    <property type="match status" value="1"/>
</dbReference>
<comment type="caution">
    <text evidence="11">The sequence shown here is derived from an EMBL/GenBank/DDBJ whole genome shotgun (WGS) entry which is preliminary data.</text>
</comment>
<gene>
    <name evidence="11" type="ORF">AAHA92_29628</name>
</gene>
<dbReference type="GO" id="GO:0005637">
    <property type="term" value="C:nuclear inner membrane"/>
    <property type="evidence" value="ECO:0007669"/>
    <property type="project" value="UniProtKB-SubCell"/>
</dbReference>
<keyword evidence="5 9" id="KW-1133">Transmembrane helix</keyword>
<name>A0ABD1FZ22_SALDI</name>
<keyword evidence="3 9" id="KW-0812">Transmembrane</keyword>
<dbReference type="AlphaFoldDB" id="A0ABD1FZ22"/>
<evidence type="ECO:0000256" key="10">
    <source>
        <dbReference type="SAM" id="SignalP"/>
    </source>
</evidence>
<evidence type="ECO:0000313" key="11">
    <source>
        <dbReference type="EMBL" id="KAL1537072.1"/>
    </source>
</evidence>
<feature type="chain" id="PRO_5044857492" description="Nuclear envelope integral membrane protein 1" evidence="10">
    <location>
        <begin position="26"/>
        <end position="468"/>
    </location>
</feature>
<feature type="transmembrane region" description="Helical" evidence="9">
    <location>
        <begin position="258"/>
        <end position="278"/>
    </location>
</feature>
<feature type="region of interest" description="Disordered" evidence="8">
    <location>
        <begin position="367"/>
        <end position="392"/>
    </location>
</feature>
<evidence type="ECO:0008006" key="13">
    <source>
        <dbReference type="Google" id="ProtNLM"/>
    </source>
</evidence>
<comment type="similarity">
    <text evidence="2">Belongs to the NEMP family.</text>
</comment>
<dbReference type="InterPro" id="IPR019358">
    <property type="entry name" value="NEMP_fam"/>
</dbReference>
<keyword evidence="7" id="KW-0539">Nucleus</keyword>
<evidence type="ECO:0000256" key="9">
    <source>
        <dbReference type="SAM" id="Phobius"/>
    </source>
</evidence>
<evidence type="ECO:0000256" key="6">
    <source>
        <dbReference type="ARBA" id="ARBA00023136"/>
    </source>
</evidence>
<dbReference type="PANTHER" id="PTHR31587:SF4">
    <property type="entry name" value="TRANSMEMBRANE PROTEIN (DUF2215)"/>
    <property type="match status" value="1"/>
</dbReference>
<evidence type="ECO:0000256" key="5">
    <source>
        <dbReference type="ARBA" id="ARBA00022989"/>
    </source>
</evidence>
<comment type="subcellular location">
    <subcellularLocation>
        <location evidence="1">Nucleus inner membrane</location>
        <topology evidence="1">Multi-pass membrane protein</topology>
        <orientation evidence="1">Nucleoplasmic side</orientation>
    </subcellularLocation>
</comment>
<reference evidence="11 12" key="1">
    <citation type="submission" date="2024-06" db="EMBL/GenBank/DDBJ databases">
        <title>A chromosome level genome sequence of Diviner's sage (Salvia divinorum).</title>
        <authorList>
            <person name="Ford S.A."/>
            <person name="Ro D.-K."/>
            <person name="Ness R.W."/>
            <person name="Phillips M.A."/>
        </authorList>
    </citation>
    <scope>NUCLEOTIDE SEQUENCE [LARGE SCALE GENOMIC DNA]</scope>
    <source>
        <strain evidence="11">SAF-2024a</strain>
        <tissue evidence="11">Leaf</tissue>
    </source>
</reference>
<organism evidence="11 12">
    <name type="scientific">Salvia divinorum</name>
    <name type="common">Maria pastora</name>
    <name type="synonym">Diviner's sage</name>
    <dbReference type="NCBI Taxonomy" id="28513"/>
    <lineage>
        <taxon>Eukaryota</taxon>
        <taxon>Viridiplantae</taxon>
        <taxon>Streptophyta</taxon>
        <taxon>Embryophyta</taxon>
        <taxon>Tracheophyta</taxon>
        <taxon>Spermatophyta</taxon>
        <taxon>Magnoliopsida</taxon>
        <taxon>eudicotyledons</taxon>
        <taxon>Gunneridae</taxon>
        <taxon>Pentapetalae</taxon>
        <taxon>asterids</taxon>
        <taxon>lamiids</taxon>
        <taxon>Lamiales</taxon>
        <taxon>Lamiaceae</taxon>
        <taxon>Nepetoideae</taxon>
        <taxon>Mentheae</taxon>
        <taxon>Salviinae</taxon>
        <taxon>Salvia</taxon>
        <taxon>Salvia subgen. Calosphace</taxon>
    </lineage>
</organism>
<dbReference type="PANTHER" id="PTHR31587">
    <property type="entry name" value="TRANSMEMBRANE PROTEIN (DUF2215)"/>
    <property type="match status" value="1"/>
</dbReference>
<evidence type="ECO:0000256" key="2">
    <source>
        <dbReference type="ARBA" id="ARBA00005748"/>
    </source>
</evidence>
<proteinExistence type="inferred from homology"/>
<evidence type="ECO:0000256" key="4">
    <source>
        <dbReference type="ARBA" id="ARBA00022729"/>
    </source>
</evidence>
<feature type="transmembrane region" description="Helical" evidence="9">
    <location>
        <begin position="317"/>
        <end position="336"/>
    </location>
</feature>
<sequence>MPTLTTPLFLCFITLSQLAFLSVGADSELSLAVNGPATLQLAPTLIVENSPGSKPGAKVKCGRVLIHGLPRIKHLNKFANSMKVKVSHASSSGRPPNIYVCFHRNVSLEIGMCPHDQWERLANGLWIKPMSPFDHKVIDIRMGVSYSENIQVSLDEEFFLYRILFLTSGIVLMSLAAVLSKSLVFYYSGAMAAGALLVILMVLFQGMKLLPTGRKGSFAIFLYSSFVGVGTFLLRYVPRLLRSLLVEIGLSEDMYDPLLFFLIIFLLIAGAWLGFWVVRKLVITGDGCIDDGVSQFVTWSIRIISSVLILQSSIDPLLAIDALIGGILFSLGLRSIQPKLVRRVYKKLSKPIKTNVREPVYPYRSPVVNSSASRPSTRASYTPVQGQTSKSPITDSETFYSTFHDAPYQRKFAKDEWKAFTKESTRKALEELVASPDFNRWAVSHADRITLAPKKEDAYKQRRWFQWF</sequence>
<evidence type="ECO:0000256" key="1">
    <source>
        <dbReference type="ARBA" id="ARBA00004575"/>
    </source>
</evidence>
<keyword evidence="12" id="KW-1185">Reference proteome</keyword>
<feature type="transmembrane region" description="Helical" evidence="9">
    <location>
        <begin position="216"/>
        <end position="237"/>
    </location>
</feature>